<protein>
    <recommendedName>
        <fullName evidence="3">PPE family domain-containing protein</fullName>
    </recommendedName>
</protein>
<dbReference type="Proteomes" id="UP001260872">
    <property type="component" value="Unassembled WGS sequence"/>
</dbReference>
<name>A0ABU1FWM8_9MICC</name>
<keyword evidence="2" id="KW-1185">Reference proteome</keyword>
<sequence length="164" mass="16815">MLISAAAHQLDTAASVYDAAARTLSTVGQESRDLSSHLVQARSVEWSSPAAEAFGDAVHSALALPAALVEQEAQSLAVEAGLIADSLRGLADGARALAASVSIVLSLDWGAMAASRYEELRGEAVRALAPAALEASRSAAGFVSFIHEHQGIPPVLTGLSRMLG</sequence>
<dbReference type="EMBL" id="JAVKGT010000034">
    <property type="protein sequence ID" value="MDR5712727.1"/>
    <property type="molecule type" value="Genomic_DNA"/>
</dbReference>
<evidence type="ECO:0000313" key="1">
    <source>
        <dbReference type="EMBL" id="MDR5712727.1"/>
    </source>
</evidence>
<accession>A0ABU1FWM8</accession>
<reference evidence="2" key="1">
    <citation type="submission" date="2023-07" db="EMBL/GenBank/DDBJ databases">
        <title>Description of three actinobacteria isolated from air of manufacturing shop in a pharmaceutical factory.</title>
        <authorList>
            <person name="Zhang D.-F."/>
        </authorList>
    </citation>
    <scope>NUCLEOTIDE SEQUENCE [LARGE SCALE GENOMIC DNA]</scope>
    <source>
        <strain evidence="2">CCTCC AB 207010</strain>
    </source>
</reference>
<dbReference type="RefSeq" id="WP_310538099.1">
    <property type="nucleotide sequence ID" value="NZ_BAAAOC010000077.1"/>
</dbReference>
<comment type="caution">
    <text evidence="1">The sequence shown here is derived from an EMBL/GenBank/DDBJ whole genome shotgun (WGS) entry which is preliminary data.</text>
</comment>
<organism evidence="1 2">
    <name type="scientific">Nesterenkonia flava</name>
    <dbReference type="NCBI Taxonomy" id="469799"/>
    <lineage>
        <taxon>Bacteria</taxon>
        <taxon>Bacillati</taxon>
        <taxon>Actinomycetota</taxon>
        <taxon>Actinomycetes</taxon>
        <taxon>Micrococcales</taxon>
        <taxon>Micrococcaceae</taxon>
        <taxon>Nesterenkonia</taxon>
    </lineage>
</organism>
<evidence type="ECO:0008006" key="3">
    <source>
        <dbReference type="Google" id="ProtNLM"/>
    </source>
</evidence>
<evidence type="ECO:0000313" key="2">
    <source>
        <dbReference type="Proteomes" id="UP001260872"/>
    </source>
</evidence>
<proteinExistence type="predicted"/>
<gene>
    <name evidence="1" type="ORF">RH857_11400</name>
</gene>